<dbReference type="InterPro" id="IPR016152">
    <property type="entry name" value="PTrfase/Anion_transptr"/>
</dbReference>
<dbReference type="SMART" id="SM00116">
    <property type="entry name" value="CBS"/>
    <property type="match status" value="2"/>
</dbReference>
<evidence type="ECO:0000313" key="5">
    <source>
        <dbReference type="Proteomes" id="UP000630660"/>
    </source>
</evidence>
<name>A0A9D5QBT9_UNCW3</name>
<comment type="caution">
    <text evidence="4">The sequence shown here is derived from an EMBL/GenBank/DDBJ whole genome shotgun (WGS) entry which is preliminary data.</text>
</comment>
<feature type="domain" description="CBS" evidence="3">
    <location>
        <begin position="162"/>
        <end position="219"/>
    </location>
</feature>
<dbReference type="Pfam" id="PF00571">
    <property type="entry name" value="CBS"/>
    <property type="match status" value="2"/>
</dbReference>
<dbReference type="Pfam" id="PF00359">
    <property type="entry name" value="PTS_EIIA_2"/>
    <property type="match status" value="1"/>
</dbReference>
<protein>
    <submittedName>
        <fullName evidence="4">CBS domain-containing protein</fullName>
    </submittedName>
</protein>
<accession>A0A9D5QBT9</accession>
<dbReference type="InterPro" id="IPR046342">
    <property type="entry name" value="CBS_dom_sf"/>
</dbReference>
<proteinExistence type="predicted"/>
<dbReference type="InterPro" id="IPR051541">
    <property type="entry name" value="PTS_SugarTrans_NitroReg"/>
</dbReference>
<dbReference type="GO" id="GO:0030295">
    <property type="term" value="F:protein kinase activator activity"/>
    <property type="evidence" value="ECO:0007669"/>
    <property type="project" value="TreeGrafter"/>
</dbReference>
<evidence type="ECO:0000259" key="2">
    <source>
        <dbReference type="PROSITE" id="PS51094"/>
    </source>
</evidence>
<dbReference type="Gene3D" id="3.40.930.10">
    <property type="entry name" value="Mannitol-specific EII, Chain A"/>
    <property type="match status" value="1"/>
</dbReference>
<dbReference type="EMBL" id="WJKJ01000036">
    <property type="protein sequence ID" value="MBD3363824.1"/>
    <property type="molecule type" value="Genomic_DNA"/>
</dbReference>
<dbReference type="Proteomes" id="UP000630660">
    <property type="component" value="Unassembled WGS sequence"/>
</dbReference>
<dbReference type="PROSITE" id="PS51371">
    <property type="entry name" value="CBS"/>
    <property type="match status" value="1"/>
</dbReference>
<dbReference type="PANTHER" id="PTHR47738">
    <property type="entry name" value="PTS SYSTEM FRUCTOSE-LIKE EIIA COMPONENT-RELATED"/>
    <property type="match status" value="1"/>
</dbReference>
<dbReference type="Gene3D" id="3.10.580.10">
    <property type="entry name" value="CBS-domain"/>
    <property type="match status" value="1"/>
</dbReference>
<reference evidence="4" key="1">
    <citation type="submission" date="2019-11" db="EMBL/GenBank/DDBJ databases">
        <title>Microbial mats filling the niche in hypersaline microbial mats.</title>
        <authorList>
            <person name="Wong H.L."/>
            <person name="Macleod F.I."/>
            <person name="White R.A. III"/>
            <person name="Burns B.P."/>
        </authorList>
    </citation>
    <scope>NUCLEOTIDE SEQUENCE</scope>
    <source>
        <strain evidence="4">Bin_327</strain>
    </source>
</reference>
<dbReference type="SUPFAM" id="SSF55804">
    <property type="entry name" value="Phoshotransferase/anion transport protein"/>
    <property type="match status" value="1"/>
</dbReference>
<feature type="domain" description="PTS EIIA type-2" evidence="2">
    <location>
        <begin position="5"/>
        <end position="149"/>
    </location>
</feature>
<dbReference type="AlphaFoldDB" id="A0A9D5QBT9"/>
<organism evidence="4 5">
    <name type="scientific">candidate division WOR-3 bacterium</name>
    <dbReference type="NCBI Taxonomy" id="2052148"/>
    <lineage>
        <taxon>Bacteria</taxon>
        <taxon>Bacteria division WOR-3</taxon>
    </lineage>
</organism>
<dbReference type="CDD" id="cd00211">
    <property type="entry name" value="PTS_IIA_fru"/>
    <property type="match status" value="1"/>
</dbReference>
<dbReference type="PANTHER" id="PTHR47738:SF1">
    <property type="entry name" value="NITROGEN REGULATORY PROTEIN"/>
    <property type="match status" value="1"/>
</dbReference>
<keyword evidence="1" id="KW-0129">CBS domain</keyword>
<dbReference type="InterPro" id="IPR000644">
    <property type="entry name" value="CBS_dom"/>
</dbReference>
<evidence type="ECO:0000313" key="4">
    <source>
        <dbReference type="EMBL" id="MBD3363824.1"/>
    </source>
</evidence>
<dbReference type="PROSITE" id="PS51094">
    <property type="entry name" value="PTS_EIIA_TYPE_2"/>
    <property type="match status" value="1"/>
</dbReference>
<evidence type="ECO:0000259" key="3">
    <source>
        <dbReference type="PROSITE" id="PS51371"/>
    </source>
</evidence>
<sequence>MKLVHLLEPSRVFPQMKAMNLEEAIRMLVPRVQKDCSTEGRKCLIEEVLDRERLSSTIVGHGFALPHARSDEVSELTIGLGVFPGGLDEPTPDNKPLKIVFLLLEPKRVSKLYLKTLGVLARLAHTEGIVDSLSSAKTSQEIIDVIAETGLTVTERLTAGDIARRVEPVRQGMTLKQVADLFFRNDILTLPVVDNNEEAVGVVRCSDLLGSAMPEYTKMIGDLGFLSEFEPFDRFLHEEDKMLVDSIVCDDFIEVDEAASIVEITSLLLHHEENALVVTKEGNYLGMVSIRYIITKVMRT</sequence>
<evidence type="ECO:0000256" key="1">
    <source>
        <dbReference type="PROSITE-ProRule" id="PRU00703"/>
    </source>
</evidence>
<gene>
    <name evidence="4" type="ORF">GF359_01265</name>
</gene>
<dbReference type="InterPro" id="IPR002178">
    <property type="entry name" value="PTS_EIIA_type-2_dom"/>
</dbReference>
<dbReference type="SUPFAM" id="SSF54631">
    <property type="entry name" value="CBS-domain pair"/>
    <property type="match status" value="1"/>
</dbReference>